<protein>
    <submittedName>
        <fullName evidence="2">Uncharacterized protein</fullName>
    </submittedName>
</protein>
<dbReference type="EMBL" id="JABSTU010000001">
    <property type="protein sequence ID" value="KAH8039167.1"/>
    <property type="molecule type" value="Genomic_DNA"/>
</dbReference>
<name>A0A9J6EY13_RHIMP</name>
<evidence type="ECO:0000313" key="2">
    <source>
        <dbReference type="EMBL" id="KAH8039167.1"/>
    </source>
</evidence>
<evidence type="ECO:0000256" key="1">
    <source>
        <dbReference type="SAM" id="MobiDB-lite"/>
    </source>
</evidence>
<keyword evidence="3" id="KW-1185">Reference proteome</keyword>
<reference evidence="2" key="2">
    <citation type="submission" date="2021-09" db="EMBL/GenBank/DDBJ databases">
        <authorList>
            <person name="Jia N."/>
            <person name="Wang J."/>
            <person name="Shi W."/>
            <person name="Du L."/>
            <person name="Sun Y."/>
            <person name="Zhan W."/>
            <person name="Jiang J."/>
            <person name="Wang Q."/>
            <person name="Zhang B."/>
            <person name="Ji P."/>
            <person name="Sakyi L.B."/>
            <person name="Cui X."/>
            <person name="Yuan T."/>
            <person name="Jiang B."/>
            <person name="Yang W."/>
            <person name="Lam T.T.-Y."/>
            <person name="Chang Q."/>
            <person name="Ding S."/>
            <person name="Wang X."/>
            <person name="Zhu J."/>
            <person name="Ruan X."/>
            <person name="Zhao L."/>
            <person name="Wei J."/>
            <person name="Que T."/>
            <person name="Du C."/>
            <person name="Cheng J."/>
            <person name="Dai P."/>
            <person name="Han X."/>
            <person name="Huang E."/>
            <person name="Gao Y."/>
            <person name="Liu J."/>
            <person name="Shao H."/>
            <person name="Ye R."/>
            <person name="Li L."/>
            <person name="Wei W."/>
            <person name="Wang X."/>
            <person name="Wang C."/>
            <person name="Huo Q."/>
            <person name="Li W."/>
            <person name="Guo W."/>
            <person name="Chen H."/>
            <person name="Chen S."/>
            <person name="Zhou L."/>
            <person name="Zhou L."/>
            <person name="Ni X."/>
            <person name="Tian J."/>
            <person name="Zhou Y."/>
            <person name="Sheng Y."/>
            <person name="Liu T."/>
            <person name="Pan Y."/>
            <person name="Xia L."/>
            <person name="Li J."/>
            <person name="Zhao F."/>
            <person name="Cao W."/>
        </authorList>
    </citation>
    <scope>NUCLEOTIDE SEQUENCE</scope>
    <source>
        <strain evidence="2">Rmic-2018</strain>
        <tissue evidence="2">Larvae</tissue>
    </source>
</reference>
<feature type="region of interest" description="Disordered" evidence="1">
    <location>
        <begin position="176"/>
        <end position="195"/>
    </location>
</feature>
<organism evidence="2 3">
    <name type="scientific">Rhipicephalus microplus</name>
    <name type="common">Cattle tick</name>
    <name type="synonym">Boophilus microplus</name>
    <dbReference type="NCBI Taxonomy" id="6941"/>
    <lineage>
        <taxon>Eukaryota</taxon>
        <taxon>Metazoa</taxon>
        <taxon>Ecdysozoa</taxon>
        <taxon>Arthropoda</taxon>
        <taxon>Chelicerata</taxon>
        <taxon>Arachnida</taxon>
        <taxon>Acari</taxon>
        <taxon>Parasitiformes</taxon>
        <taxon>Ixodida</taxon>
        <taxon>Ixodoidea</taxon>
        <taxon>Ixodidae</taxon>
        <taxon>Rhipicephalinae</taxon>
        <taxon>Rhipicephalus</taxon>
        <taxon>Boophilus</taxon>
    </lineage>
</organism>
<gene>
    <name evidence="2" type="ORF">HPB51_005343</name>
</gene>
<dbReference type="AlphaFoldDB" id="A0A9J6EY13"/>
<sequence length="195" mass="21070">MHTLRDRVLLACSAVHGGTGVQAKPRPCASHDRRAWFRGSAPGRECVPSKVKMDGPDLGQRRAVSPFVGRSETAPLLSVPSMQGKFCHTKFFQERKRADTGTGATQNPCTCVYDVSLISDLSREYAKRDHRFASLVARARYRLAAASTVACTVYGCVQAVAMRALSALSIAPAATGREDQRRGSHGAIGGARRLR</sequence>
<reference evidence="2" key="1">
    <citation type="journal article" date="2020" name="Cell">
        <title>Large-Scale Comparative Analyses of Tick Genomes Elucidate Their Genetic Diversity and Vector Capacities.</title>
        <authorList>
            <consortium name="Tick Genome and Microbiome Consortium (TIGMIC)"/>
            <person name="Jia N."/>
            <person name="Wang J."/>
            <person name="Shi W."/>
            <person name="Du L."/>
            <person name="Sun Y."/>
            <person name="Zhan W."/>
            <person name="Jiang J.F."/>
            <person name="Wang Q."/>
            <person name="Zhang B."/>
            <person name="Ji P."/>
            <person name="Bell-Sakyi L."/>
            <person name="Cui X.M."/>
            <person name="Yuan T.T."/>
            <person name="Jiang B.G."/>
            <person name="Yang W.F."/>
            <person name="Lam T.T."/>
            <person name="Chang Q.C."/>
            <person name="Ding S.J."/>
            <person name="Wang X.J."/>
            <person name="Zhu J.G."/>
            <person name="Ruan X.D."/>
            <person name="Zhao L."/>
            <person name="Wei J.T."/>
            <person name="Ye R.Z."/>
            <person name="Que T.C."/>
            <person name="Du C.H."/>
            <person name="Zhou Y.H."/>
            <person name="Cheng J.X."/>
            <person name="Dai P.F."/>
            <person name="Guo W.B."/>
            <person name="Han X.H."/>
            <person name="Huang E.J."/>
            <person name="Li L.F."/>
            <person name="Wei W."/>
            <person name="Gao Y.C."/>
            <person name="Liu J.Z."/>
            <person name="Shao H.Z."/>
            <person name="Wang X."/>
            <person name="Wang C.C."/>
            <person name="Yang T.C."/>
            <person name="Huo Q.B."/>
            <person name="Li W."/>
            <person name="Chen H.Y."/>
            <person name="Chen S.E."/>
            <person name="Zhou L.G."/>
            <person name="Ni X.B."/>
            <person name="Tian J.H."/>
            <person name="Sheng Y."/>
            <person name="Liu T."/>
            <person name="Pan Y.S."/>
            <person name="Xia L.Y."/>
            <person name="Li J."/>
            <person name="Zhao F."/>
            <person name="Cao W.C."/>
        </authorList>
    </citation>
    <scope>NUCLEOTIDE SEQUENCE</scope>
    <source>
        <strain evidence="2">Rmic-2018</strain>
    </source>
</reference>
<proteinExistence type="predicted"/>
<evidence type="ECO:0000313" key="3">
    <source>
        <dbReference type="Proteomes" id="UP000821866"/>
    </source>
</evidence>
<dbReference type="Proteomes" id="UP000821866">
    <property type="component" value="Chromosome 1"/>
</dbReference>
<accession>A0A9J6EY13</accession>
<comment type="caution">
    <text evidence="2">The sequence shown here is derived from an EMBL/GenBank/DDBJ whole genome shotgun (WGS) entry which is preliminary data.</text>
</comment>